<dbReference type="Gene3D" id="1.10.12.10">
    <property type="entry name" value="Lyase 2-enoyl-coa Hydratase, Chain A, domain 2"/>
    <property type="match status" value="1"/>
</dbReference>
<comment type="similarity">
    <text evidence="1">Belongs to the enoyl-CoA hydratase/isomerase family.</text>
</comment>
<proteinExistence type="inferred from homology"/>
<dbReference type="CDD" id="cd06558">
    <property type="entry name" value="crotonase-like"/>
    <property type="match status" value="1"/>
</dbReference>
<dbReference type="InterPro" id="IPR051683">
    <property type="entry name" value="Enoyl-CoA_Hydratase/Isomerase"/>
</dbReference>
<evidence type="ECO:0008006" key="3">
    <source>
        <dbReference type="Google" id="ProtNLM"/>
    </source>
</evidence>
<dbReference type="AlphaFoldDB" id="A0A381PEY9"/>
<dbReference type="Gene3D" id="3.90.226.10">
    <property type="entry name" value="2-enoyl-CoA Hydratase, Chain A, domain 1"/>
    <property type="match status" value="1"/>
</dbReference>
<evidence type="ECO:0000313" key="2">
    <source>
        <dbReference type="EMBL" id="SUZ65581.1"/>
    </source>
</evidence>
<dbReference type="Pfam" id="PF00378">
    <property type="entry name" value="ECH_1"/>
    <property type="match status" value="1"/>
</dbReference>
<name>A0A381PEY9_9ZZZZ</name>
<organism evidence="2">
    <name type="scientific">marine metagenome</name>
    <dbReference type="NCBI Taxonomy" id="408172"/>
    <lineage>
        <taxon>unclassified sequences</taxon>
        <taxon>metagenomes</taxon>
        <taxon>ecological metagenomes</taxon>
    </lineage>
</organism>
<dbReference type="InterPro" id="IPR029045">
    <property type="entry name" value="ClpP/crotonase-like_dom_sf"/>
</dbReference>
<dbReference type="EMBL" id="UINC01000962">
    <property type="protein sequence ID" value="SUZ65581.1"/>
    <property type="molecule type" value="Genomic_DNA"/>
</dbReference>
<dbReference type="InterPro" id="IPR001753">
    <property type="entry name" value="Enoyl-CoA_hydra/iso"/>
</dbReference>
<dbReference type="SUPFAM" id="SSF52096">
    <property type="entry name" value="ClpP/crotonase"/>
    <property type="match status" value="1"/>
</dbReference>
<protein>
    <recommendedName>
        <fullName evidence="3">Enoyl-CoA hydratase</fullName>
    </recommendedName>
</protein>
<sequence length="258" mass="27473">MTDDQATLYKVKQGAAWITLNRPDNRNALSAALVTGLYDNLLAANKDNEVRCIVLTGADPAFCAGADLKSPPGQSIKGGRAVPYADVLTAILESNKPVIGAINGAAFAGGLGLVGASDIVIAAQEAIFSFSEVRIGVIPAVISVVCLPKLGSHQGMKLFLTGERFNGKQAVDFGLAHRAVPKAQLFEAVREEIKAIKLGGPNAVVECKKLVRRIPQLEVKEGFKEAAKWSLRMFKSQEGSEGIAAFREKRKASWVADD</sequence>
<dbReference type="PANTHER" id="PTHR42964:SF1">
    <property type="entry name" value="POLYKETIDE BIOSYNTHESIS ENOYL-COA HYDRATASE PKSH-RELATED"/>
    <property type="match status" value="1"/>
</dbReference>
<dbReference type="InterPro" id="IPR014748">
    <property type="entry name" value="Enoyl-CoA_hydra_C"/>
</dbReference>
<reference evidence="2" key="1">
    <citation type="submission" date="2018-05" db="EMBL/GenBank/DDBJ databases">
        <authorList>
            <person name="Lanie J.A."/>
            <person name="Ng W.-L."/>
            <person name="Kazmierczak K.M."/>
            <person name="Andrzejewski T.M."/>
            <person name="Davidsen T.M."/>
            <person name="Wayne K.J."/>
            <person name="Tettelin H."/>
            <person name="Glass J.I."/>
            <person name="Rusch D."/>
            <person name="Podicherti R."/>
            <person name="Tsui H.-C.T."/>
            <person name="Winkler M.E."/>
        </authorList>
    </citation>
    <scope>NUCLEOTIDE SEQUENCE</scope>
</reference>
<accession>A0A381PEY9</accession>
<evidence type="ECO:0000256" key="1">
    <source>
        <dbReference type="ARBA" id="ARBA00005254"/>
    </source>
</evidence>
<gene>
    <name evidence="2" type="ORF">METZ01_LOCUS18435</name>
</gene>
<dbReference type="PANTHER" id="PTHR42964">
    <property type="entry name" value="ENOYL-COA HYDRATASE"/>
    <property type="match status" value="1"/>
</dbReference>